<accession>A0ABY7TEQ1</accession>
<keyword evidence="2" id="KW-1185">Reference proteome</keyword>
<proteinExistence type="predicted"/>
<evidence type="ECO:0000313" key="2">
    <source>
        <dbReference type="Proteomes" id="UP001216139"/>
    </source>
</evidence>
<name>A0ABY7TEQ1_9SPHI</name>
<dbReference type="RefSeq" id="WP_273633200.1">
    <property type="nucleotide sequence ID" value="NZ_CP117167.1"/>
</dbReference>
<reference evidence="1 2" key="1">
    <citation type="submission" date="2023-02" db="EMBL/GenBank/DDBJ databases">
        <title>Genome sequence of Mucilaginibacter jinjuensis strain KACC 16571.</title>
        <authorList>
            <person name="Kim S."/>
            <person name="Heo J."/>
            <person name="Kwon S.-W."/>
        </authorList>
    </citation>
    <scope>NUCLEOTIDE SEQUENCE [LARGE SCALE GENOMIC DNA]</scope>
    <source>
        <strain evidence="1 2">KACC 16571</strain>
    </source>
</reference>
<dbReference type="EMBL" id="CP117167">
    <property type="protein sequence ID" value="WCT14704.1"/>
    <property type="molecule type" value="Genomic_DNA"/>
</dbReference>
<gene>
    <name evidence="1" type="ORF">PQO05_12235</name>
</gene>
<protein>
    <submittedName>
        <fullName evidence="1">Uncharacterized protein</fullName>
    </submittedName>
</protein>
<sequence length="94" mass="10597">MDNNMLNALKQYIQGFTDLKHAIDTQASYTAFKNIFNNELSLIGTQDFYVRTAGYFLLLHAAELNQQDKAQSVFTITTGADNNQQTINFALLKS</sequence>
<organism evidence="1 2">
    <name type="scientific">Mucilaginibacter jinjuensis</name>
    <dbReference type="NCBI Taxonomy" id="1176721"/>
    <lineage>
        <taxon>Bacteria</taxon>
        <taxon>Pseudomonadati</taxon>
        <taxon>Bacteroidota</taxon>
        <taxon>Sphingobacteriia</taxon>
        <taxon>Sphingobacteriales</taxon>
        <taxon>Sphingobacteriaceae</taxon>
        <taxon>Mucilaginibacter</taxon>
    </lineage>
</organism>
<dbReference type="Proteomes" id="UP001216139">
    <property type="component" value="Chromosome"/>
</dbReference>
<evidence type="ECO:0000313" key="1">
    <source>
        <dbReference type="EMBL" id="WCT14704.1"/>
    </source>
</evidence>